<dbReference type="EMBL" id="MU273524">
    <property type="protein sequence ID" value="KAI0033256.1"/>
    <property type="molecule type" value="Genomic_DNA"/>
</dbReference>
<reference evidence="1" key="2">
    <citation type="journal article" date="2022" name="New Phytol.">
        <title>Evolutionary transition to the ectomycorrhizal habit in the genomes of a hyperdiverse lineage of mushroom-forming fungi.</title>
        <authorList>
            <person name="Looney B."/>
            <person name="Miyauchi S."/>
            <person name="Morin E."/>
            <person name="Drula E."/>
            <person name="Courty P.E."/>
            <person name="Kohler A."/>
            <person name="Kuo A."/>
            <person name="LaButti K."/>
            <person name="Pangilinan J."/>
            <person name="Lipzen A."/>
            <person name="Riley R."/>
            <person name="Andreopoulos W."/>
            <person name="He G."/>
            <person name="Johnson J."/>
            <person name="Nolan M."/>
            <person name="Tritt A."/>
            <person name="Barry K.W."/>
            <person name="Grigoriev I.V."/>
            <person name="Nagy L.G."/>
            <person name="Hibbett D."/>
            <person name="Henrissat B."/>
            <person name="Matheny P.B."/>
            <person name="Labbe J."/>
            <person name="Martin F.M."/>
        </authorList>
    </citation>
    <scope>NUCLEOTIDE SEQUENCE</scope>
    <source>
        <strain evidence="1">EC-137</strain>
    </source>
</reference>
<name>A0ACB8QPB7_9AGAM</name>
<gene>
    <name evidence="1" type="ORF">K488DRAFT_70030</name>
</gene>
<protein>
    <submittedName>
        <fullName evidence="1">Uncharacterized protein</fullName>
    </submittedName>
</protein>
<proteinExistence type="predicted"/>
<dbReference type="Proteomes" id="UP000814128">
    <property type="component" value="Unassembled WGS sequence"/>
</dbReference>
<organism evidence="1 2">
    <name type="scientific">Vararia minispora EC-137</name>
    <dbReference type="NCBI Taxonomy" id="1314806"/>
    <lineage>
        <taxon>Eukaryota</taxon>
        <taxon>Fungi</taxon>
        <taxon>Dikarya</taxon>
        <taxon>Basidiomycota</taxon>
        <taxon>Agaricomycotina</taxon>
        <taxon>Agaricomycetes</taxon>
        <taxon>Russulales</taxon>
        <taxon>Lachnocladiaceae</taxon>
        <taxon>Vararia</taxon>
    </lineage>
</organism>
<evidence type="ECO:0000313" key="1">
    <source>
        <dbReference type="EMBL" id="KAI0033256.1"/>
    </source>
</evidence>
<evidence type="ECO:0000313" key="2">
    <source>
        <dbReference type="Proteomes" id="UP000814128"/>
    </source>
</evidence>
<sequence>MQHTPINALHPYLTADVRNRFRKGKLRPSVAEGRETEARGCGLDDSETLALRAGDPGSTASPPDLPPDTLNPAPLLAPAPPLYIVGCGLKQMYELLNCHPGIRIKPERAGLDPLYPVTSQITTACFRFLVAAPLSPFVFLRSWVPRQLPYKRTFDEQGLHPVTDRDDTSTWRISAAWSKWFTFFDYL</sequence>
<reference evidence="1" key="1">
    <citation type="submission" date="2021-02" db="EMBL/GenBank/DDBJ databases">
        <authorList>
            <consortium name="DOE Joint Genome Institute"/>
            <person name="Ahrendt S."/>
            <person name="Looney B.P."/>
            <person name="Miyauchi S."/>
            <person name="Morin E."/>
            <person name="Drula E."/>
            <person name="Courty P.E."/>
            <person name="Chicoki N."/>
            <person name="Fauchery L."/>
            <person name="Kohler A."/>
            <person name="Kuo A."/>
            <person name="Labutti K."/>
            <person name="Pangilinan J."/>
            <person name="Lipzen A."/>
            <person name="Riley R."/>
            <person name="Andreopoulos W."/>
            <person name="He G."/>
            <person name="Johnson J."/>
            <person name="Barry K.W."/>
            <person name="Grigoriev I.V."/>
            <person name="Nagy L."/>
            <person name="Hibbett D."/>
            <person name="Henrissat B."/>
            <person name="Matheny P.B."/>
            <person name="Labbe J."/>
            <person name="Martin F."/>
        </authorList>
    </citation>
    <scope>NUCLEOTIDE SEQUENCE</scope>
    <source>
        <strain evidence="1">EC-137</strain>
    </source>
</reference>
<accession>A0ACB8QPB7</accession>
<comment type="caution">
    <text evidence="1">The sequence shown here is derived from an EMBL/GenBank/DDBJ whole genome shotgun (WGS) entry which is preliminary data.</text>
</comment>
<keyword evidence="2" id="KW-1185">Reference proteome</keyword>